<evidence type="ECO:0000313" key="2">
    <source>
        <dbReference type="EMBL" id="CAK0895866.1"/>
    </source>
</evidence>
<organism evidence="2 3">
    <name type="scientific">Prorocentrum cordatum</name>
    <dbReference type="NCBI Taxonomy" id="2364126"/>
    <lineage>
        <taxon>Eukaryota</taxon>
        <taxon>Sar</taxon>
        <taxon>Alveolata</taxon>
        <taxon>Dinophyceae</taxon>
        <taxon>Prorocentrales</taxon>
        <taxon>Prorocentraceae</taxon>
        <taxon>Prorocentrum</taxon>
    </lineage>
</organism>
<name>A0ABN9XDF3_9DINO</name>
<gene>
    <name evidence="2" type="ORF">PCOR1329_LOCUS74478</name>
</gene>
<reference evidence="2" key="1">
    <citation type="submission" date="2023-10" db="EMBL/GenBank/DDBJ databases">
        <authorList>
            <person name="Chen Y."/>
            <person name="Shah S."/>
            <person name="Dougan E. K."/>
            <person name="Thang M."/>
            <person name="Chan C."/>
        </authorList>
    </citation>
    <scope>NUCLEOTIDE SEQUENCE [LARGE SCALE GENOMIC DNA]</scope>
</reference>
<evidence type="ECO:0000313" key="3">
    <source>
        <dbReference type="Proteomes" id="UP001189429"/>
    </source>
</evidence>
<sequence>HAEAAHASAVESLAQSQMETKQEAKQLFSLDEYRGESRREERRLVEEVAAAAAQRAAADRVALVPGAPAAGARPDVRPLLLVVEKVEALRGLCRSPRPILAPWENLSLTRGASSTTSSPSSERPPSRCMRLLIVMMKICPMLPLIWELSALRSCSSSRSARSSNHWRRRSVIDWSNYCASRSTRRPPRGPESRGRKPRRPSTAYSSSFRQVAISFLDLQLSPHLYLSLLLVHNEELFPRLRMREEARHFPSQAARPSNRRVSRAGAWIGRARAGAGAGPGLEPATARARAGARNGDRSQDRGFSRVAFLQHYQLDCGFIVFCPEVETDLRWVLCLRAQAVQRSL</sequence>
<feature type="compositionally biased region" description="Low complexity" evidence="1">
    <location>
        <begin position="1"/>
        <end position="14"/>
    </location>
</feature>
<feature type="non-terminal residue" evidence="2">
    <location>
        <position position="1"/>
    </location>
</feature>
<protein>
    <submittedName>
        <fullName evidence="2">Uncharacterized protein</fullName>
    </submittedName>
</protein>
<dbReference type="EMBL" id="CAUYUJ010020099">
    <property type="protein sequence ID" value="CAK0895866.1"/>
    <property type="molecule type" value="Genomic_DNA"/>
</dbReference>
<keyword evidence="3" id="KW-1185">Reference proteome</keyword>
<accession>A0ABN9XDF3</accession>
<comment type="caution">
    <text evidence="2">The sequence shown here is derived from an EMBL/GenBank/DDBJ whole genome shotgun (WGS) entry which is preliminary data.</text>
</comment>
<evidence type="ECO:0000256" key="1">
    <source>
        <dbReference type="SAM" id="MobiDB-lite"/>
    </source>
</evidence>
<proteinExistence type="predicted"/>
<feature type="region of interest" description="Disordered" evidence="1">
    <location>
        <begin position="1"/>
        <end position="21"/>
    </location>
</feature>
<dbReference type="Proteomes" id="UP001189429">
    <property type="component" value="Unassembled WGS sequence"/>
</dbReference>
<feature type="region of interest" description="Disordered" evidence="1">
    <location>
        <begin position="180"/>
        <end position="203"/>
    </location>
</feature>